<feature type="compositionally biased region" description="Acidic residues" evidence="1">
    <location>
        <begin position="216"/>
        <end position="235"/>
    </location>
</feature>
<comment type="caution">
    <text evidence="3">The sequence shown here is derived from an EMBL/GenBank/DDBJ whole genome shotgun (WGS) entry which is preliminary data.</text>
</comment>
<protein>
    <recommendedName>
        <fullName evidence="2">Cyclin-D1-binding protein 1-like N-terminal domain-containing protein</fullName>
    </recommendedName>
</protein>
<dbReference type="Proteomes" id="UP001287356">
    <property type="component" value="Unassembled WGS sequence"/>
</dbReference>
<name>A0AAE0N9P1_9PEZI</name>
<dbReference type="GO" id="GO:0005634">
    <property type="term" value="C:nucleus"/>
    <property type="evidence" value="ECO:0007669"/>
    <property type="project" value="TreeGrafter"/>
</dbReference>
<sequence length="391" mass="42772">MSSSADALATLNGVVSNALSLIDQLEAVVANIAQGPSRVDASLPTESQQGSSNASLDALSLAHDSAALIKAHATKISLFIINEPFTPTAIVKVLRELTAGPLVGLASSVQLCTAERYTREIQQDLAWQSGRVLRELKELLSRIPKDGKVLSNDKKNAFAGAAAGRGSIATTGVLWAACDDLFTVASRGFAGNLVHKVEQLKDTLKDVIEELKEWGEETGGDESENGDSSDEDGEVGEITQSMESAGLSTTQTTQDMLDELMNSHQYIPRDDPDKIRERLESCLRRLRLTALLYQATVKRRLRSLPQQPPSPASPIAARLDEIFPLLKRIPETCENLAMAFYDLEPLEIDRLMDQCFLDAFAVSELLVKSWNGQKDEFTDWALKFQVEIKKS</sequence>
<evidence type="ECO:0000256" key="1">
    <source>
        <dbReference type="SAM" id="MobiDB-lite"/>
    </source>
</evidence>
<feature type="region of interest" description="Disordered" evidence="1">
    <location>
        <begin position="214"/>
        <end position="235"/>
    </location>
</feature>
<keyword evidence="4" id="KW-1185">Reference proteome</keyword>
<proteinExistence type="predicted"/>
<dbReference type="Pfam" id="PF13324">
    <property type="entry name" value="GCIP_N"/>
    <property type="match status" value="1"/>
</dbReference>
<evidence type="ECO:0000313" key="3">
    <source>
        <dbReference type="EMBL" id="KAK3375942.1"/>
    </source>
</evidence>
<dbReference type="EMBL" id="JAULSN010000003">
    <property type="protein sequence ID" value="KAK3375942.1"/>
    <property type="molecule type" value="Genomic_DNA"/>
</dbReference>
<evidence type="ECO:0000259" key="2">
    <source>
        <dbReference type="Pfam" id="PF13324"/>
    </source>
</evidence>
<accession>A0AAE0N9P1</accession>
<dbReference type="InterPro" id="IPR049317">
    <property type="entry name" value="GCIP-like_N"/>
</dbReference>
<gene>
    <name evidence="3" type="ORF">B0T24DRAFT_210185</name>
</gene>
<feature type="domain" description="Cyclin-D1-binding protein 1-like N-terminal" evidence="2">
    <location>
        <begin position="65"/>
        <end position="216"/>
    </location>
</feature>
<organism evidence="3 4">
    <name type="scientific">Lasiosphaeria ovina</name>
    <dbReference type="NCBI Taxonomy" id="92902"/>
    <lineage>
        <taxon>Eukaryota</taxon>
        <taxon>Fungi</taxon>
        <taxon>Dikarya</taxon>
        <taxon>Ascomycota</taxon>
        <taxon>Pezizomycotina</taxon>
        <taxon>Sordariomycetes</taxon>
        <taxon>Sordariomycetidae</taxon>
        <taxon>Sordariales</taxon>
        <taxon>Lasiosphaeriaceae</taxon>
        <taxon>Lasiosphaeria</taxon>
    </lineage>
</organism>
<reference evidence="3" key="2">
    <citation type="submission" date="2023-06" db="EMBL/GenBank/DDBJ databases">
        <authorList>
            <consortium name="Lawrence Berkeley National Laboratory"/>
            <person name="Haridas S."/>
            <person name="Hensen N."/>
            <person name="Bonometti L."/>
            <person name="Westerberg I."/>
            <person name="Brannstrom I.O."/>
            <person name="Guillou S."/>
            <person name="Cros-Aarteil S."/>
            <person name="Calhoun S."/>
            <person name="Kuo A."/>
            <person name="Mondo S."/>
            <person name="Pangilinan J."/>
            <person name="Riley R."/>
            <person name="Labutti K."/>
            <person name="Andreopoulos B."/>
            <person name="Lipzen A."/>
            <person name="Chen C."/>
            <person name="Yanf M."/>
            <person name="Daum C."/>
            <person name="Ng V."/>
            <person name="Clum A."/>
            <person name="Steindorff A."/>
            <person name="Ohm R."/>
            <person name="Martin F."/>
            <person name="Silar P."/>
            <person name="Natvig D."/>
            <person name="Lalanne C."/>
            <person name="Gautier V."/>
            <person name="Ament-Velasquez S.L."/>
            <person name="Kruys A."/>
            <person name="Hutchinson M.I."/>
            <person name="Powell A.J."/>
            <person name="Barry K."/>
            <person name="Miller A.N."/>
            <person name="Grigoriev I.V."/>
            <person name="Debuchy R."/>
            <person name="Gladieux P."/>
            <person name="Thoren M.H."/>
            <person name="Johannesson H."/>
        </authorList>
    </citation>
    <scope>NUCLEOTIDE SEQUENCE</scope>
    <source>
        <strain evidence="3">CBS 958.72</strain>
    </source>
</reference>
<dbReference type="Gene3D" id="1.20.1410.10">
    <property type="entry name" value="I/LWEQ domain"/>
    <property type="match status" value="1"/>
</dbReference>
<dbReference type="PANTHER" id="PTHR15492">
    <property type="entry name" value="CYCLIN D1-BINDING PROTEIN 1"/>
    <property type="match status" value="1"/>
</dbReference>
<dbReference type="AlphaFoldDB" id="A0AAE0N9P1"/>
<reference evidence="3" key="1">
    <citation type="journal article" date="2023" name="Mol. Phylogenet. Evol.">
        <title>Genome-scale phylogeny and comparative genomics of the fungal order Sordariales.</title>
        <authorList>
            <person name="Hensen N."/>
            <person name="Bonometti L."/>
            <person name="Westerberg I."/>
            <person name="Brannstrom I.O."/>
            <person name="Guillou S."/>
            <person name="Cros-Aarteil S."/>
            <person name="Calhoun S."/>
            <person name="Haridas S."/>
            <person name="Kuo A."/>
            <person name="Mondo S."/>
            <person name="Pangilinan J."/>
            <person name="Riley R."/>
            <person name="LaButti K."/>
            <person name="Andreopoulos B."/>
            <person name="Lipzen A."/>
            <person name="Chen C."/>
            <person name="Yan M."/>
            <person name="Daum C."/>
            <person name="Ng V."/>
            <person name="Clum A."/>
            <person name="Steindorff A."/>
            <person name="Ohm R.A."/>
            <person name="Martin F."/>
            <person name="Silar P."/>
            <person name="Natvig D.O."/>
            <person name="Lalanne C."/>
            <person name="Gautier V."/>
            <person name="Ament-Velasquez S.L."/>
            <person name="Kruys A."/>
            <person name="Hutchinson M.I."/>
            <person name="Powell A.J."/>
            <person name="Barry K."/>
            <person name="Miller A.N."/>
            <person name="Grigoriev I.V."/>
            <person name="Debuchy R."/>
            <person name="Gladieux P."/>
            <person name="Hiltunen Thoren M."/>
            <person name="Johannesson H."/>
        </authorList>
    </citation>
    <scope>NUCLEOTIDE SEQUENCE</scope>
    <source>
        <strain evidence="3">CBS 958.72</strain>
    </source>
</reference>
<dbReference type="PANTHER" id="PTHR15492:SF1">
    <property type="entry name" value="CYCLIN-D1-BINDING PROTEIN 1"/>
    <property type="match status" value="1"/>
</dbReference>
<dbReference type="InterPro" id="IPR026907">
    <property type="entry name" value="GCIP-like"/>
</dbReference>
<evidence type="ECO:0000313" key="4">
    <source>
        <dbReference type="Proteomes" id="UP001287356"/>
    </source>
</evidence>